<keyword evidence="1" id="KW-1185">Reference proteome</keyword>
<dbReference type="Proteomes" id="UP000050761">
    <property type="component" value="Unassembled WGS sequence"/>
</dbReference>
<accession>A0A183GUH4</accession>
<sequence>LRCRRCQYSTRDPRNLEMHVERHERMNEATREAGTELSTDAALRATTEAALKMMVANQTQPGAFVQTIYRSEHVRARFIWGVEGANLIQPVSFSCEFVACSDLSGFLSSYIDTCHVDISTPESPHTRRLNH</sequence>
<dbReference type="WBParaSite" id="HPBE_0002634401-mRNA-1">
    <property type="protein sequence ID" value="HPBE_0002634401-mRNA-1"/>
    <property type="gene ID" value="HPBE_0002634401"/>
</dbReference>
<reference evidence="2" key="1">
    <citation type="submission" date="2019-09" db="UniProtKB">
        <authorList>
            <consortium name="WormBaseParasite"/>
        </authorList>
    </citation>
    <scope>IDENTIFICATION</scope>
</reference>
<evidence type="ECO:0000313" key="2">
    <source>
        <dbReference type="WBParaSite" id="HPBE_0002634401-mRNA-1"/>
    </source>
</evidence>
<dbReference type="AlphaFoldDB" id="A0A183GUH4"/>
<evidence type="ECO:0000313" key="1">
    <source>
        <dbReference type="Proteomes" id="UP000050761"/>
    </source>
</evidence>
<protein>
    <submittedName>
        <fullName evidence="2">C2H2-type domain-containing protein</fullName>
    </submittedName>
</protein>
<proteinExistence type="predicted"/>
<name>A0A183GUH4_HELPZ</name>
<organism evidence="1 2">
    <name type="scientific">Heligmosomoides polygyrus</name>
    <name type="common">Parasitic roundworm</name>
    <dbReference type="NCBI Taxonomy" id="6339"/>
    <lineage>
        <taxon>Eukaryota</taxon>
        <taxon>Metazoa</taxon>
        <taxon>Ecdysozoa</taxon>
        <taxon>Nematoda</taxon>
        <taxon>Chromadorea</taxon>
        <taxon>Rhabditida</taxon>
        <taxon>Rhabditina</taxon>
        <taxon>Rhabditomorpha</taxon>
        <taxon>Strongyloidea</taxon>
        <taxon>Heligmosomidae</taxon>
        <taxon>Heligmosomoides</taxon>
    </lineage>
</organism>